<feature type="transmembrane region" description="Helical" evidence="6">
    <location>
        <begin position="245"/>
        <end position="264"/>
    </location>
</feature>
<dbReference type="InterPro" id="IPR002781">
    <property type="entry name" value="TM_pro_TauE-like"/>
</dbReference>
<dbReference type="EMBL" id="JBIAQY010000017">
    <property type="protein sequence ID" value="MFF3573161.1"/>
    <property type="molecule type" value="Genomic_DNA"/>
</dbReference>
<dbReference type="RefSeq" id="WP_218008989.1">
    <property type="nucleotide sequence ID" value="NZ_JBIAQY010000017.1"/>
</dbReference>
<evidence type="ECO:0000256" key="3">
    <source>
        <dbReference type="ARBA" id="ARBA00022692"/>
    </source>
</evidence>
<sequence>MLVLVLCGCLSGVTTVLFGFGGGFVTVPVVYAVSTATAGTAAMHVAVATSAAVMLVNASVATCAHIRSGGLRTEYLHPLALFIAVGALAGAAAATAVPDRALHLLFCAYLVVAIADIVLRSGFLTRADSRTARPRPPGTATAVAGGTGIGAVAAFLGVGGSVVTVPLLRRRGLPMTEAAALANPLSIPVAVVATIVYSFAAHGNPGHGTIGYVDPAAALALLAGALPTIALVKRTLVRVPDRLHAIAYPIFLTIVLIAMTATTFT</sequence>
<dbReference type="PANTHER" id="PTHR43701:SF2">
    <property type="entry name" value="MEMBRANE TRANSPORTER PROTEIN YJNA-RELATED"/>
    <property type="match status" value="1"/>
</dbReference>
<feature type="transmembrane region" description="Helical" evidence="6">
    <location>
        <begin position="75"/>
        <end position="95"/>
    </location>
</feature>
<keyword evidence="5 6" id="KW-0472">Membrane</keyword>
<feature type="transmembrane region" description="Helical" evidence="6">
    <location>
        <begin position="101"/>
        <end position="119"/>
    </location>
</feature>
<comment type="similarity">
    <text evidence="2 6">Belongs to the 4-toluene sulfonate uptake permease (TSUP) (TC 2.A.102) family.</text>
</comment>
<keyword evidence="3 6" id="KW-0812">Transmembrane</keyword>
<evidence type="ECO:0000256" key="4">
    <source>
        <dbReference type="ARBA" id="ARBA00022989"/>
    </source>
</evidence>
<feature type="transmembrane region" description="Helical" evidence="6">
    <location>
        <begin position="42"/>
        <end position="63"/>
    </location>
</feature>
<dbReference type="PANTHER" id="PTHR43701">
    <property type="entry name" value="MEMBRANE TRANSPORTER PROTEIN MJ0441-RELATED"/>
    <property type="match status" value="1"/>
</dbReference>
<gene>
    <name evidence="7" type="ORF">ACFYXQ_35910</name>
</gene>
<dbReference type="InterPro" id="IPR051598">
    <property type="entry name" value="TSUP/Inactive_protease-like"/>
</dbReference>
<evidence type="ECO:0000313" key="8">
    <source>
        <dbReference type="Proteomes" id="UP001601992"/>
    </source>
</evidence>
<accession>A0ABW6SA32</accession>
<protein>
    <recommendedName>
        <fullName evidence="6">Probable membrane transporter protein</fullName>
    </recommendedName>
</protein>
<reference evidence="7 8" key="1">
    <citation type="submission" date="2024-10" db="EMBL/GenBank/DDBJ databases">
        <title>The Natural Products Discovery Center: Release of the First 8490 Sequenced Strains for Exploring Actinobacteria Biosynthetic Diversity.</title>
        <authorList>
            <person name="Kalkreuter E."/>
            <person name="Kautsar S.A."/>
            <person name="Yang D."/>
            <person name="Bader C.D."/>
            <person name="Teijaro C.N."/>
            <person name="Fluegel L."/>
            <person name="Davis C.M."/>
            <person name="Simpson J.R."/>
            <person name="Lauterbach L."/>
            <person name="Steele A.D."/>
            <person name="Gui C."/>
            <person name="Meng S."/>
            <person name="Li G."/>
            <person name="Viehrig K."/>
            <person name="Ye F."/>
            <person name="Su P."/>
            <person name="Kiefer A.F."/>
            <person name="Nichols A."/>
            <person name="Cepeda A.J."/>
            <person name="Yan W."/>
            <person name="Fan B."/>
            <person name="Jiang Y."/>
            <person name="Adhikari A."/>
            <person name="Zheng C.-J."/>
            <person name="Schuster L."/>
            <person name="Cowan T.M."/>
            <person name="Smanski M.J."/>
            <person name="Chevrette M.G."/>
            <person name="De Carvalho L.P.S."/>
            <person name="Shen B."/>
        </authorList>
    </citation>
    <scope>NUCLEOTIDE SEQUENCE [LARGE SCALE GENOMIC DNA]</scope>
    <source>
        <strain evidence="7 8">NPDC002593</strain>
    </source>
</reference>
<evidence type="ECO:0000313" key="7">
    <source>
        <dbReference type="EMBL" id="MFF3573161.1"/>
    </source>
</evidence>
<evidence type="ECO:0000256" key="2">
    <source>
        <dbReference type="ARBA" id="ARBA00009142"/>
    </source>
</evidence>
<keyword evidence="4 6" id="KW-1133">Transmembrane helix</keyword>
<evidence type="ECO:0000256" key="5">
    <source>
        <dbReference type="ARBA" id="ARBA00023136"/>
    </source>
</evidence>
<feature type="transmembrane region" description="Helical" evidence="6">
    <location>
        <begin position="180"/>
        <end position="200"/>
    </location>
</feature>
<evidence type="ECO:0000256" key="1">
    <source>
        <dbReference type="ARBA" id="ARBA00004141"/>
    </source>
</evidence>
<keyword evidence="8" id="KW-1185">Reference proteome</keyword>
<keyword evidence="6" id="KW-1003">Cell membrane</keyword>
<proteinExistence type="inferred from homology"/>
<organism evidence="7 8">
    <name type="scientific">Nocardia jiangxiensis</name>
    <dbReference type="NCBI Taxonomy" id="282685"/>
    <lineage>
        <taxon>Bacteria</taxon>
        <taxon>Bacillati</taxon>
        <taxon>Actinomycetota</taxon>
        <taxon>Actinomycetes</taxon>
        <taxon>Mycobacteriales</taxon>
        <taxon>Nocardiaceae</taxon>
        <taxon>Nocardia</taxon>
    </lineage>
</organism>
<dbReference type="Proteomes" id="UP001601992">
    <property type="component" value="Unassembled WGS sequence"/>
</dbReference>
<feature type="transmembrane region" description="Helical" evidence="6">
    <location>
        <begin position="212"/>
        <end position="233"/>
    </location>
</feature>
<comment type="subcellular location">
    <subcellularLocation>
        <location evidence="6">Cell membrane</location>
        <topology evidence="6">Multi-pass membrane protein</topology>
    </subcellularLocation>
    <subcellularLocation>
        <location evidence="1">Membrane</location>
        <topology evidence="1">Multi-pass membrane protein</topology>
    </subcellularLocation>
</comment>
<evidence type="ECO:0000256" key="6">
    <source>
        <dbReference type="RuleBase" id="RU363041"/>
    </source>
</evidence>
<name>A0ABW6SA32_9NOCA</name>
<dbReference type="Pfam" id="PF01925">
    <property type="entry name" value="TauE"/>
    <property type="match status" value="1"/>
</dbReference>
<comment type="caution">
    <text evidence="7">The sequence shown here is derived from an EMBL/GenBank/DDBJ whole genome shotgun (WGS) entry which is preliminary data.</text>
</comment>